<gene>
    <name evidence="9" type="primary">oppB-1</name>
    <name evidence="9" type="ORF">MBVG_0290</name>
</gene>
<feature type="transmembrane region" description="Helical" evidence="7">
    <location>
        <begin position="159"/>
        <end position="182"/>
    </location>
</feature>
<evidence type="ECO:0000313" key="10">
    <source>
        <dbReference type="Proteomes" id="UP000013220"/>
    </source>
</evidence>
<dbReference type="AlphaFoldDB" id="N9VFW5"/>
<proteinExistence type="inferred from homology"/>
<feature type="transmembrane region" description="Helical" evidence="7">
    <location>
        <begin position="75"/>
        <end position="102"/>
    </location>
</feature>
<feature type="transmembrane region" description="Helical" evidence="7">
    <location>
        <begin position="114"/>
        <end position="139"/>
    </location>
</feature>
<dbReference type="Pfam" id="PF00528">
    <property type="entry name" value="BPD_transp_1"/>
    <property type="match status" value="1"/>
</dbReference>
<dbReference type="EMBL" id="AORH01000007">
    <property type="protein sequence ID" value="ENY70261.1"/>
    <property type="molecule type" value="Genomic_DNA"/>
</dbReference>
<feature type="transmembrane region" description="Helical" evidence="7">
    <location>
        <begin position="14"/>
        <end position="37"/>
    </location>
</feature>
<keyword evidence="10" id="KW-1185">Reference proteome</keyword>
<dbReference type="STRING" id="1188235.MBVG_0290"/>
<evidence type="ECO:0000256" key="4">
    <source>
        <dbReference type="ARBA" id="ARBA00022692"/>
    </source>
</evidence>
<comment type="similarity">
    <text evidence="7">Belongs to the binding-protein-dependent transport system permease family.</text>
</comment>
<evidence type="ECO:0000259" key="8">
    <source>
        <dbReference type="PROSITE" id="PS50928"/>
    </source>
</evidence>
<dbReference type="InterPro" id="IPR035906">
    <property type="entry name" value="MetI-like_sf"/>
</dbReference>
<evidence type="ECO:0000256" key="7">
    <source>
        <dbReference type="RuleBase" id="RU363032"/>
    </source>
</evidence>
<dbReference type="GO" id="GO:0055085">
    <property type="term" value="P:transmembrane transport"/>
    <property type="evidence" value="ECO:0007669"/>
    <property type="project" value="InterPro"/>
</dbReference>
<feature type="transmembrane region" description="Helical" evidence="7">
    <location>
        <begin position="260"/>
        <end position="285"/>
    </location>
</feature>
<feature type="transmembrane region" description="Helical" evidence="7">
    <location>
        <begin position="221"/>
        <end position="240"/>
    </location>
</feature>
<dbReference type="Proteomes" id="UP000013220">
    <property type="component" value="Unassembled WGS sequence"/>
</dbReference>
<sequence>MKFFNYIEYLLKNILINFCLILISIFLIHFALGFNLVQNFRIQYSFEYIGKILIFNYGNVELNSQIDVSAIFNPYFYTTFAILIIVLILSLVIGFAIAYNLAKSNNKVFKTLNATLTFLSAMPIFVIAPLLVIINKYLFLPSVYIDTFYGNLFNTILSLLTPILMLCLLVLPLIISINYPIIYEIVKSEYYLWAKANGLSYKKIFWTILIRNWLSKFIEKIVLIYSYLLTLVLVIERFFYIPGQSFIFQYLKQEKYFNLLMYSILLNIVSIITIKSASELAIFIFDINKKQRNIYLRRLKWIKNYSK</sequence>
<evidence type="ECO:0000256" key="2">
    <source>
        <dbReference type="ARBA" id="ARBA00022448"/>
    </source>
</evidence>
<protein>
    <submittedName>
        <fullName evidence="9">Oligopeptide ABC transporter, permease protein</fullName>
    </submittedName>
</protein>
<evidence type="ECO:0000256" key="5">
    <source>
        <dbReference type="ARBA" id="ARBA00022989"/>
    </source>
</evidence>
<dbReference type="RefSeq" id="WP_004418812.1">
    <property type="nucleotide sequence ID" value="NZ_AORH01000007.1"/>
</dbReference>
<evidence type="ECO:0000313" key="9">
    <source>
        <dbReference type="EMBL" id="ENY70261.1"/>
    </source>
</evidence>
<dbReference type="PATRIC" id="fig|1188235.3.peg.33"/>
<keyword evidence="5 7" id="KW-1133">Transmembrane helix</keyword>
<name>N9VFW5_9BACT</name>
<dbReference type="GO" id="GO:0005886">
    <property type="term" value="C:plasma membrane"/>
    <property type="evidence" value="ECO:0007669"/>
    <property type="project" value="UniProtKB-SubCell"/>
</dbReference>
<accession>N9VFW5</accession>
<comment type="caution">
    <text evidence="9">The sequence shown here is derived from an EMBL/GenBank/DDBJ whole genome shotgun (WGS) entry which is preliminary data.</text>
</comment>
<keyword evidence="4 7" id="KW-0812">Transmembrane</keyword>
<dbReference type="OrthoDB" id="398315at2"/>
<dbReference type="PANTHER" id="PTHR43163">
    <property type="entry name" value="DIPEPTIDE TRANSPORT SYSTEM PERMEASE PROTEIN DPPB-RELATED"/>
    <property type="match status" value="1"/>
</dbReference>
<keyword evidence="2 7" id="KW-0813">Transport</keyword>
<evidence type="ECO:0000256" key="3">
    <source>
        <dbReference type="ARBA" id="ARBA00022475"/>
    </source>
</evidence>
<comment type="subcellular location">
    <subcellularLocation>
        <location evidence="1 7">Cell membrane</location>
        <topology evidence="1 7">Multi-pass membrane protein</topology>
    </subcellularLocation>
</comment>
<dbReference type="PROSITE" id="PS50928">
    <property type="entry name" value="ABC_TM1"/>
    <property type="match status" value="1"/>
</dbReference>
<dbReference type="PANTHER" id="PTHR43163:SF6">
    <property type="entry name" value="DIPEPTIDE TRANSPORT SYSTEM PERMEASE PROTEIN DPPB-RELATED"/>
    <property type="match status" value="1"/>
</dbReference>
<organism evidence="9 10">
    <name type="scientific">Mycoplasmopsis bovigenitalium 51080</name>
    <dbReference type="NCBI Taxonomy" id="1188235"/>
    <lineage>
        <taxon>Bacteria</taxon>
        <taxon>Bacillati</taxon>
        <taxon>Mycoplasmatota</taxon>
        <taxon>Mycoplasmoidales</taxon>
        <taxon>Metamycoplasmataceae</taxon>
        <taxon>Mycoplasmopsis</taxon>
    </lineage>
</organism>
<dbReference type="InterPro" id="IPR000515">
    <property type="entry name" value="MetI-like"/>
</dbReference>
<dbReference type="SUPFAM" id="SSF161098">
    <property type="entry name" value="MetI-like"/>
    <property type="match status" value="1"/>
</dbReference>
<evidence type="ECO:0000256" key="6">
    <source>
        <dbReference type="ARBA" id="ARBA00023136"/>
    </source>
</evidence>
<evidence type="ECO:0000256" key="1">
    <source>
        <dbReference type="ARBA" id="ARBA00004651"/>
    </source>
</evidence>
<dbReference type="Gene3D" id="1.10.3720.10">
    <property type="entry name" value="MetI-like"/>
    <property type="match status" value="1"/>
</dbReference>
<keyword evidence="3" id="KW-1003">Cell membrane</keyword>
<feature type="domain" description="ABC transmembrane type-1" evidence="8">
    <location>
        <begin position="76"/>
        <end position="277"/>
    </location>
</feature>
<dbReference type="eggNOG" id="COG0601">
    <property type="taxonomic scope" value="Bacteria"/>
</dbReference>
<keyword evidence="6 7" id="KW-0472">Membrane</keyword>
<reference evidence="9 10" key="1">
    <citation type="journal article" date="2013" name="Genome Announc.">
        <title>Draft Genome Sequences of Mycoplasma alkalescens, Mycoplasma arginini, and Mycoplasma bovigenitalium, Three Species with Equivocal Pathogenic Status for Cattle.</title>
        <authorList>
            <person name="Manso-Silvan L."/>
            <person name="Tardy F."/>
            <person name="Baranowski E."/>
            <person name="Barre A."/>
            <person name="Blanchard A."/>
            <person name="Breton M."/>
            <person name="Couture C."/>
            <person name="Citti C."/>
            <person name="Dordet-Frisoni E."/>
            <person name="Dupuy V."/>
            <person name="Gaurivaud P."/>
            <person name="Jacob D."/>
            <person name="Lemaitre C."/>
            <person name="Nikolski M."/>
            <person name="Nouvel L.X."/>
            <person name="Poumarat F."/>
            <person name="Thebault P."/>
            <person name="Theil S."/>
            <person name="Thiaucourt F."/>
            <person name="Sirand-Pugnet P."/>
        </authorList>
    </citation>
    <scope>NUCLEOTIDE SEQUENCE [LARGE SCALE GENOMIC DNA]</scope>
    <source>
        <strain evidence="9 10">51080</strain>
    </source>
</reference>